<dbReference type="PANTHER" id="PTHR24320:SF274">
    <property type="entry name" value="CHAIN DEHYDROGENASE, PUTATIVE (AFU_ORTHOLOGUE AFUA_4G00440)-RELATED"/>
    <property type="match status" value="1"/>
</dbReference>
<sequence length="262" mass="28250">MARIFITGSTDGLGLMAAQLLSDQGHTVALHARNDARARDAQAALPDNAGVAVGDLSSITQTREIAGQVNDIGPFDAVIHNAGVGYYGRSRVETEDGLSDVFAVNVLAPYLLTALITPPERLVYLSSGMHHSGETELRDAQWTRRPWQGAQAYSESKFYVTTLAFAVARRWPTTLSNAVDPGWVPTKMGGNSATDDLQLAPVTQVWLAAGDDAAALVTGRYFHHQQSRRPHPATQSPQVQDRLLKYCADLTKVELPTAVSAD</sequence>
<organism evidence="3 4">
    <name type="scientific">Streptomyces anthocyanicus</name>
    <dbReference type="NCBI Taxonomy" id="68174"/>
    <lineage>
        <taxon>Bacteria</taxon>
        <taxon>Bacillati</taxon>
        <taxon>Actinomycetota</taxon>
        <taxon>Actinomycetes</taxon>
        <taxon>Kitasatosporales</taxon>
        <taxon>Streptomycetaceae</taxon>
        <taxon>Streptomyces</taxon>
        <taxon>Streptomyces violaceoruber group</taxon>
    </lineage>
</organism>
<accession>A0ABZ1M9D3</accession>
<dbReference type="SUPFAM" id="SSF51735">
    <property type="entry name" value="NAD(P)-binding Rossmann-fold domains"/>
    <property type="match status" value="1"/>
</dbReference>
<protein>
    <submittedName>
        <fullName evidence="3">SDR family NAD(P)-dependent oxidoreductase</fullName>
    </submittedName>
</protein>
<name>A0ABZ1M9D3_9ACTN</name>
<reference evidence="3 4" key="1">
    <citation type="submission" date="2022-10" db="EMBL/GenBank/DDBJ databases">
        <title>The complete genomes of actinobacterial strains from the NBC collection.</title>
        <authorList>
            <person name="Joergensen T.S."/>
            <person name="Alvarez Arevalo M."/>
            <person name="Sterndorff E.B."/>
            <person name="Faurdal D."/>
            <person name="Vuksanovic O."/>
            <person name="Mourched A.-S."/>
            <person name="Charusanti P."/>
            <person name="Shaw S."/>
            <person name="Blin K."/>
            <person name="Weber T."/>
        </authorList>
    </citation>
    <scope>NUCLEOTIDE SEQUENCE [LARGE SCALE GENOMIC DNA]</scope>
    <source>
        <strain evidence="3 4">NBC_00116</strain>
    </source>
</reference>
<keyword evidence="4" id="KW-1185">Reference proteome</keyword>
<dbReference type="Pfam" id="PF00106">
    <property type="entry name" value="adh_short"/>
    <property type="match status" value="1"/>
</dbReference>
<dbReference type="InterPro" id="IPR002347">
    <property type="entry name" value="SDR_fam"/>
</dbReference>
<evidence type="ECO:0000313" key="4">
    <source>
        <dbReference type="Proteomes" id="UP001622731"/>
    </source>
</evidence>
<dbReference type="PRINTS" id="PR00081">
    <property type="entry name" value="GDHRDH"/>
</dbReference>
<evidence type="ECO:0000256" key="2">
    <source>
        <dbReference type="ARBA" id="ARBA00023002"/>
    </source>
</evidence>
<dbReference type="RefSeq" id="WP_332056899.1">
    <property type="nucleotide sequence ID" value="NZ_CP108200.1"/>
</dbReference>
<dbReference type="Proteomes" id="UP001622731">
    <property type="component" value="Chromosome"/>
</dbReference>
<dbReference type="PANTHER" id="PTHR24320">
    <property type="entry name" value="RETINOL DEHYDROGENASE"/>
    <property type="match status" value="1"/>
</dbReference>
<evidence type="ECO:0000313" key="3">
    <source>
        <dbReference type="EMBL" id="WTR98813.1"/>
    </source>
</evidence>
<proteinExistence type="inferred from homology"/>
<keyword evidence="2" id="KW-0560">Oxidoreductase</keyword>
<dbReference type="EMBL" id="CP108200">
    <property type="protein sequence ID" value="WTR98813.1"/>
    <property type="molecule type" value="Genomic_DNA"/>
</dbReference>
<gene>
    <name evidence="3" type="ORF">OHB34_33740</name>
</gene>
<comment type="similarity">
    <text evidence="1">Belongs to the short-chain dehydrogenases/reductases (SDR) family.</text>
</comment>
<evidence type="ECO:0000256" key="1">
    <source>
        <dbReference type="ARBA" id="ARBA00006484"/>
    </source>
</evidence>
<dbReference type="Gene3D" id="3.40.50.720">
    <property type="entry name" value="NAD(P)-binding Rossmann-like Domain"/>
    <property type="match status" value="1"/>
</dbReference>
<dbReference type="InterPro" id="IPR036291">
    <property type="entry name" value="NAD(P)-bd_dom_sf"/>
</dbReference>